<gene>
    <name evidence="3" type="ORF">P0Y65_17340</name>
</gene>
<feature type="transmembrane region" description="Helical" evidence="2">
    <location>
        <begin position="26"/>
        <end position="44"/>
    </location>
</feature>
<dbReference type="Proteomes" id="UP001217476">
    <property type="component" value="Chromosome"/>
</dbReference>
<keyword evidence="2" id="KW-1133">Transmembrane helix</keyword>
<feature type="region of interest" description="Disordered" evidence="1">
    <location>
        <begin position="1"/>
        <end position="21"/>
    </location>
</feature>
<evidence type="ECO:0000313" key="4">
    <source>
        <dbReference type="Proteomes" id="UP001217476"/>
    </source>
</evidence>
<name>A0AAJ5VUY2_9HYPH</name>
<sequence length="45" mass="4587">MTEPKTTIKTPPKAAKPARSKGPVGLLLYGALTILGGLALVLVAE</sequence>
<evidence type="ECO:0000256" key="1">
    <source>
        <dbReference type="SAM" id="MobiDB-lite"/>
    </source>
</evidence>
<reference evidence="3" key="1">
    <citation type="submission" date="2023-03" db="EMBL/GenBank/DDBJ databases">
        <title>Andean soil-derived lignocellulolytic bacterial consortium as a source of novel taxa and putative plastic-active enzymes.</title>
        <authorList>
            <person name="Diaz-Garcia L."/>
            <person name="Chuvochina M."/>
            <person name="Feuerriegel G."/>
            <person name="Bunk B."/>
            <person name="Sproer C."/>
            <person name="Streit W.R."/>
            <person name="Rodriguez L.M."/>
            <person name="Overmann J."/>
            <person name="Jimenez D.J."/>
        </authorList>
    </citation>
    <scope>NUCLEOTIDE SEQUENCE</scope>
    <source>
        <strain evidence="3">MAG 4196</strain>
    </source>
</reference>
<evidence type="ECO:0000256" key="2">
    <source>
        <dbReference type="SAM" id="Phobius"/>
    </source>
</evidence>
<proteinExistence type="predicted"/>
<organism evidence="3 4">
    <name type="scientific">Candidatus Devosia phytovorans</name>
    <dbReference type="NCBI Taxonomy" id="3121372"/>
    <lineage>
        <taxon>Bacteria</taxon>
        <taxon>Pseudomonadati</taxon>
        <taxon>Pseudomonadota</taxon>
        <taxon>Alphaproteobacteria</taxon>
        <taxon>Hyphomicrobiales</taxon>
        <taxon>Devosiaceae</taxon>
        <taxon>Devosia</taxon>
    </lineage>
</organism>
<dbReference type="AlphaFoldDB" id="A0AAJ5VUY2"/>
<keyword evidence="2" id="KW-0472">Membrane</keyword>
<keyword evidence="2" id="KW-0812">Transmembrane</keyword>
<protein>
    <submittedName>
        <fullName evidence="3">Uncharacterized protein</fullName>
    </submittedName>
</protein>
<accession>A0AAJ5VUY2</accession>
<feature type="compositionally biased region" description="Low complexity" evidence="1">
    <location>
        <begin position="1"/>
        <end position="17"/>
    </location>
</feature>
<evidence type="ECO:0000313" key="3">
    <source>
        <dbReference type="EMBL" id="WEK03933.1"/>
    </source>
</evidence>
<dbReference type="EMBL" id="CP119312">
    <property type="protein sequence ID" value="WEK03933.1"/>
    <property type="molecule type" value="Genomic_DNA"/>
</dbReference>